<dbReference type="SUPFAM" id="SSF55874">
    <property type="entry name" value="ATPase domain of HSP90 chaperone/DNA topoisomerase II/histidine kinase"/>
    <property type="match status" value="1"/>
</dbReference>
<comment type="caution">
    <text evidence="3">The sequence shown here is derived from an EMBL/GenBank/DDBJ whole genome shotgun (WGS) entry which is preliminary data.</text>
</comment>
<dbReference type="GO" id="GO:0000155">
    <property type="term" value="F:phosphorelay sensor kinase activity"/>
    <property type="evidence" value="ECO:0007669"/>
    <property type="project" value="TreeGrafter"/>
</dbReference>
<dbReference type="PROSITE" id="PS50109">
    <property type="entry name" value="HIS_KIN"/>
    <property type="match status" value="1"/>
</dbReference>
<dbReference type="Pfam" id="PF02518">
    <property type="entry name" value="HATPase_c"/>
    <property type="match status" value="1"/>
</dbReference>
<keyword evidence="3" id="KW-0418">Kinase</keyword>
<dbReference type="PANTHER" id="PTHR43547">
    <property type="entry name" value="TWO-COMPONENT HISTIDINE KINASE"/>
    <property type="match status" value="1"/>
</dbReference>
<organism evidence="3 4">
    <name type="scientific">Vibrio fortis</name>
    <dbReference type="NCBI Taxonomy" id="212667"/>
    <lineage>
        <taxon>Bacteria</taxon>
        <taxon>Pseudomonadati</taxon>
        <taxon>Pseudomonadota</taxon>
        <taxon>Gammaproteobacteria</taxon>
        <taxon>Vibrionales</taxon>
        <taxon>Vibrionaceae</taxon>
        <taxon>Vibrio</taxon>
    </lineage>
</organism>
<accession>A0A5N3QXT8</accession>
<sequence>MAKNQHNELVLESMHELRYFNQQLKNFAEQLSIDLHASKVGENRKLDMKPQQADKVRTLAENIANLSQLFTTRIDFIDVELNPCAIEHLPIQQVSIYGKFDKAKKMLNSMSRKKKVKLNFHCDVHDLRVIEAYSIIDILPYLLLDNAIKYAPERTAVDVKFEYYDDCVKIEISSEGPFVGSDELKKLSDKHYRGRNVVKLDSCVGRGLGLYYVGYIAELHDIEVSYQSDKYSYSVDGVPHSNFTVFLSVPFE</sequence>
<dbReference type="AlphaFoldDB" id="A0A5N3QXT8"/>
<dbReference type="InterPro" id="IPR036890">
    <property type="entry name" value="HATPase_C_sf"/>
</dbReference>
<dbReference type="RefSeq" id="WP_150872378.1">
    <property type="nucleotide sequence ID" value="NZ_VWSE01000008.1"/>
</dbReference>
<dbReference type="InterPro" id="IPR003594">
    <property type="entry name" value="HATPase_dom"/>
</dbReference>
<evidence type="ECO:0000313" key="3">
    <source>
        <dbReference type="EMBL" id="KAB0286943.1"/>
    </source>
</evidence>
<evidence type="ECO:0000259" key="2">
    <source>
        <dbReference type="PROSITE" id="PS50109"/>
    </source>
</evidence>
<gene>
    <name evidence="3" type="ORF">F2P58_20130</name>
</gene>
<feature type="domain" description="Histidine kinase" evidence="2">
    <location>
        <begin position="12"/>
        <end position="252"/>
    </location>
</feature>
<evidence type="ECO:0000256" key="1">
    <source>
        <dbReference type="ARBA" id="ARBA00022553"/>
    </source>
</evidence>
<keyword evidence="1" id="KW-0597">Phosphoprotein</keyword>
<evidence type="ECO:0000313" key="4">
    <source>
        <dbReference type="Proteomes" id="UP000326789"/>
    </source>
</evidence>
<reference evidence="3 4" key="1">
    <citation type="submission" date="2019-09" db="EMBL/GenBank/DDBJ databases">
        <title>Whole genome sequence of Vibrio fortis.</title>
        <authorList>
            <person name="Das S.K."/>
        </authorList>
    </citation>
    <scope>NUCLEOTIDE SEQUENCE [LARGE SCALE GENOMIC DNA]</scope>
    <source>
        <strain evidence="3 4">AN60</strain>
    </source>
</reference>
<proteinExistence type="predicted"/>
<dbReference type="Gene3D" id="3.30.565.10">
    <property type="entry name" value="Histidine kinase-like ATPase, C-terminal domain"/>
    <property type="match status" value="1"/>
</dbReference>
<keyword evidence="3" id="KW-0808">Transferase</keyword>
<protein>
    <submittedName>
        <fullName evidence="3">Sensor histidine kinase</fullName>
    </submittedName>
</protein>
<dbReference type="PANTHER" id="PTHR43547:SF2">
    <property type="entry name" value="HYBRID SIGNAL TRANSDUCTION HISTIDINE KINASE C"/>
    <property type="match status" value="1"/>
</dbReference>
<dbReference type="EMBL" id="VWSE01000008">
    <property type="protein sequence ID" value="KAB0286943.1"/>
    <property type="molecule type" value="Genomic_DNA"/>
</dbReference>
<name>A0A5N3QXT8_9VIBR</name>
<dbReference type="Proteomes" id="UP000326789">
    <property type="component" value="Unassembled WGS sequence"/>
</dbReference>
<dbReference type="InterPro" id="IPR005467">
    <property type="entry name" value="His_kinase_dom"/>
</dbReference>